<dbReference type="Gene3D" id="2.60.40.10">
    <property type="entry name" value="Immunoglobulins"/>
    <property type="match status" value="2"/>
</dbReference>
<organism evidence="12 13">
    <name type="scientific">Chrysochloris asiatica</name>
    <name type="common">Cape golden mole</name>
    <dbReference type="NCBI Taxonomy" id="185453"/>
    <lineage>
        <taxon>Eukaryota</taxon>
        <taxon>Metazoa</taxon>
        <taxon>Chordata</taxon>
        <taxon>Craniata</taxon>
        <taxon>Vertebrata</taxon>
        <taxon>Euteleostomi</taxon>
        <taxon>Mammalia</taxon>
        <taxon>Eutheria</taxon>
        <taxon>Afrotheria</taxon>
        <taxon>Chrysochloridae</taxon>
        <taxon>Chrysochlorinae</taxon>
        <taxon>Chrysochloris</taxon>
    </lineage>
</organism>
<dbReference type="InterPro" id="IPR007110">
    <property type="entry name" value="Ig-like_dom"/>
</dbReference>
<keyword evidence="8" id="KW-0393">Immunoglobulin domain</keyword>
<dbReference type="InterPro" id="IPR013783">
    <property type="entry name" value="Ig-like_fold"/>
</dbReference>
<accession>A0A9B0T8C5</accession>
<evidence type="ECO:0000256" key="7">
    <source>
        <dbReference type="ARBA" id="ARBA00023157"/>
    </source>
</evidence>
<dbReference type="GO" id="GO:0005886">
    <property type="term" value="C:plasma membrane"/>
    <property type="evidence" value="ECO:0007669"/>
    <property type="project" value="TreeGrafter"/>
</dbReference>
<comment type="subcellular location">
    <subcellularLocation>
        <location evidence="1">Membrane</location>
        <topology evidence="1">Single-pass membrane protein</topology>
    </subcellularLocation>
</comment>
<evidence type="ECO:0000256" key="6">
    <source>
        <dbReference type="ARBA" id="ARBA00023136"/>
    </source>
</evidence>
<keyword evidence="3" id="KW-0732">Signal</keyword>
<evidence type="ECO:0000256" key="3">
    <source>
        <dbReference type="ARBA" id="ARBA00022729"/>
    </source>
</evidence>
<evidence type="ECO:0000256" key="9">
    <source>
        <dbReference type="SAM" id="MobiDB-lite"/>
    </source>
</evidence>
<feature type="region of interest" description="Disordered" evidence="9">
    <location>
        <begin position="232"/>
        <end position="252"/>
    </location>
</feature>
<reference evidence="13" key="1">
    <citation type="submission" date="2025-08" db="UniProtKB">
        <authorList>
            <consortium name="RefSeq"/>
        </authorList>
    </citation>
    <scope>IDENTIFICATION</scope>
    <source>
        <tissue evidence="13">Spleen</tissue>
    </source>
</reference>
<dbReference type="PANTHER" id="PTHR47118">
    <property type="entry name" value="CYTOTOXIC AND REGULATORY T-CELL MOLECULE"/>
    <property type="match status" value="1"/>
</dbReference>
<dbReference type="SMART" id="SM00409">
    <property type="entry name" value="IG"/>
    <property type="match status" value="1"/>
</dbReference>
<protein>
    <submittedName>
        <fullName evidence="13">Cytotoxic and regulatory T-cell molecule</fullName>
    </submittedName>
</protein>
<evidence type="ECO:0000259" key="11">
    <source>
        <dbReference type="PROSITE" id="PS50835"/>
    </source>
</evidence>
<evidence type="ECO:0000256" key="4">
    <source>
        <dbReference type="ARBA" id="ARBA00022737"/>
    </source>
</evidence>
<evidence type="ECO:0000256" key="2">
    <source>
        <dbReference type="ARBA" id="ARBA00022692"/>
    </source>
</evidence>
<dbReference type="Proteomes" id="UP000504623">
    <property type="component" value="Unplaced"/>
</dbReference>
<dbReference type="FunFam" id="2.60.40.10:FF:000013">
    <property type="entry name" value="cell adhesion molecule 1 isoform X1"/>
    <property type="match status" value="1"/>
</dbReference>
<dbReference type="InterPro" id="IPR013162">
    <property type="entry name" value="CD80_C2-set"/>
</dbReference>
<dbReference type="InterPro" id="IPR053096">
    <property type="entry name" value="CRTAM"/>
</dbReference>
<keyword evidence="7" id="KW-1015">Disulfide bond</keyword>
<keyword evidence="12" id="KW-1185">Reference proteome</keyword>
<dbReference type="InterPro" id="IPR003599">
    <property type="entry name" value="Ig_sub"/>
</dbReference>
<dbReference type="InterPro" id="IPR013106">
    <property type="entry name" value="Ig_V-set"/>
</dbReference>
<sequence length="401" mass="45455">MSKAFLTNSTDTFTHHTNTFVINHTSINHTNTGTITLEEGQTLVLQCVAPQEESSSFQWMAPSEFTIFFNDQPALKSSKYQLVHYSSNQLSIRIPNITLQDEGVYKCSHYSSTFVRTKEVNVTVLATPRKAFLDISTIKVKNEEHHVILKCYTIGSRPPPEITWHLGNGIEFYSETQQTFETDGKKCNTTSTLIVRTYHKNSTANCIIQHKGLQERKLVTVFRFEDLVTDQVSDAPEERTSPSQDPQQPMSTVTVMEDIGISENDKKEEEPSTEGPASVTEVNLKSIGLMSKKSGVLLLILVSFLIFTLFIIVQLFIMKLRKAHMIWKKENEISDHTLESYKSRSNNEETSSQEKNGQTFQPKSCMNYVTRLYTEAKSKRKGNAQNSQVQGAHTHMPENVV</sequence>
<dbReference type="Pfam" id="PF07686">
    <property type="entry name" value="V-set"/>
    <property type="match status" value="1"/>
</dbReference>
<dbReference type="InterPro" id="IPR036179">
    <property type="entry name" value="Ig-like_dom_sf"/>
</dbReference>
<dbReference type="SUPFAM" id="SSF48726">
    <property type="entry name" value="Immunoglobulin"/>
    <property type="match status" value="2"/>
</dbReference>
<evidence type="ECO:0000313" key="12">
    <source>
        <dbReference type="Proteomes" id="UP000504623"/>
    </source>
</evidence>
<dbReference type="OrthoDB" id="10006996at2759"/>
<dbReference type="GO" id="GO:0005102">
    <property type="term" value="F:signaling receptor binding"/>
    <property type="evidence" value="ECO:0007669"/>
    <property type="project" value="TreeGrafter"/>
</dbReference>
<dbReference type="PANTHER" id="PTHR47118:SF1">
    <property type="entry name" value="CYTOTOXIC AND REGULATORY T-CELL MOLECULE"/>
    <property type="match status" value="1"/>
</dbReference>
<dbReference type="GO" id="GO:0002355">
    <property type="term" value="P:detection of tumor cell"/>
    <property type="evidence" value="ECO:0007669"/>
    <property type="project" value="TreeGrafter"/>
</dbReference>
<feature type="region of interest" description="Disordered" evidence="9">
    <location>
        <begin position="377"/>
        <end position="401"/>
    </location>
</feature>
<keyword evidence="5 10" id="KW-1133">Transmembrane helix</keyword>
<feature type="compositionally biased region" description="Polar residues" evidence="9">
    <location>
        <begin position="241"/>
        <end position="252"/>
    </location>
</feature>
<dbReference type="GO" id="GO:0008037">
    <property type="term" value="P:cell recognition"/>
    <property type="evidence" value="ECO:0007669"/>
    <property type="project" value="TreeGrafter"/>
</dbReference>
<feature type="domain" description="Ig-like" evidence="11">
    <location>
        <begin position="128"/>
        <end position="220"/>
    </location>
</feature>
<feature type="transmembrane region" description="Helical" evidence="10">
    <location>
        <begin position="296"/>
        <end position="318"/>
    </location>
</feature>
<dbReference type="CTD" id="56253"/>
<gene>
    <name evidence="13" type="primary">CRTAM</name>
</gene>
<dbReference type="Pfam" id="PF08205">
    <property type="entry name" value="C2-set_2"/>
    <property type="match status" value="1"/>
</dbReference>
<name>A0A9B0T8C5_CHRAS</name>
<dbReference type="GO" id="GO:0002860">
    <property type="term" value="P:positive regulation of natural killer cell mediated cytotoxicity directed against tumor cell target"/>
    <property type="evidence" value="ECO:0007669"/>
    <property type="project" value="TreeGrafter"/>
</dbReference>
<evidence type="ECO:0000313" key="13">
    <source>
        <dbReference type="RefSeq" id="XP_006834058.1"/>
    </source>
</evidence>
<evidence type="ECO:0000256" key="1">
    <source>
        <dbReference type="ARBA" id="ARBA00004167"/>
    </source>
</evidence>
<keyword evidence="4" id="KW-0677">Repeat</keyword>
<evidence type="ECO:0000256" key="8">
    <source>
        <dbReference type="ARBA" id="ARBA00023319"/>
    </source>
</evidence>
<feature type="region of interest" description="Disordered" evidence="9">
    <location>
        <begin position="338"/>
        <end position="360"/>
    </location>
</feature>
<evidence type="ECO:0000256" key="10">
    <source>
        <dbReference type="SAM" id="Phobius"/>
    </source>
</evidence>
<feature type="compositionally biased region" description="Basic and acidic residues" evidence="9">
    <location>
        <begin position="338"/>
        <end position="347"/>
    </location>
</feature>
<evidence type="ECO:0000256" key="5">
    <source>
        <dbReference type="ARBA" id="ARBA00022989"/>
    </source>
</evidence>
<keyword evidence="2 10" id="KW-0812">Transmembrane</keyword>
<proteinExistence type="predicted"/>
<dbReference type="GeneID" id="102833947"/>
<feature type="compositionally biased region" description="Polar residues" evidence="9">
    <location>
        <begin position="348"/>
        <end position="360"/>
    </location>
</feature>
<feature type="domain" description="Ig-like" evidence="11">
    <location>
        <begin position="25"/>
        <end position="123"/>
    </location>
</feature>
<dbReference type="AlphaFoldDB" id="A0A9B0T8C5"/>
<keyword evidence="6 10" id="KW-0472">Membrane</keyword>
<dbReference type="PROSITE" id="PS50835">
    <property type="entry name" value="IG_LIKE"/>
    <property type="match status" value="2"/>
</dbReference>
<dbReference type="RefSeq" id="XP_006834058.1">
    <property type="nucleotide sequence ID" value="XM_006833995.1"/>
</dbReference>